<dbReference type="EMBL" id="JAPFFF010000060">
    <property type="protein sequence ID" value="KAK8837382.1"/>
    <property type="molecule type" value="Genomic_DNA"/>
</dbReference>
<evidence type="ECO:0000256" key="9">
    <source>
        <dbReference type="ARBA" id="ARBA00023136"/>
    </source>
</evidence>
<dbReference type="Pfam" id="PF00005">
    <property type="entry name" value="ABC_tran"/>
    <property type="match status" value="1"/>
</dbReference>
<dbReference type="SMART" id="SM00382">
    <property type="entry name" value="AAA"/>
    <property type="match status" value="1"/>
</dbReference>
<keyword evidence="3" id="KW-0813">Transport</keyword>
<evidence type="ECO:0000256" key="6">
    <source>
        <dbReference type="ARBA" id="ARBA00022741"/>
    </source>
</evidence>
<dbReference type="Pfam" id="PF12698">
    <property type="entry name" value="ABC2_membrane_3"/>
    <property type="match status" value="1"/>
</dbReference>
<evidence type="ECO:0000256" key="7">
    <source>
        <dbReference type="ARBA" id="ARBA00022840"/>
    </source>
</evidence>
<feature type="domain" description="ABC transporter" evidence="12">
    <location>
        <begin position="454"/>
        <end position="687"/>
    </location>
</feature>
<keyword evidence="9 11" id="KW-0472">Membrane</keyword>
<evidence type="ECO:0000256" key="4">
    <source>
        <dbReference type="ARBA" id="ARBA00022692"/>
    </source>
</evidence>
<dbReference type="InterPro" id="IPR003593">
    <property type="entry name" value="AAA+_ATPase"/>
</dbReference>
<evidence type="ECO:0000256" key="1">
    <source>
        <dbReference type="ARBA" id="ARBA00004141"/>
    </source>
</evidence>
<organism evidence="14 15">
    <name type="scientific">Tritrichomonas musculus</name>
    <dbReference type="NCBI Taxonomy" id="1915356"/>
    <lineage>
        <taxon>Eukaryota</taxon>
        <taxon>Metamonada</taxon>
        <taxon>Parabasalia</taxon>
        <taxon>Tritrichomonadida</taxon>
        <taxon>Tritrichomonadidae</taxon>
        <taxon>Tritrichomonas</taxon>
    </lineage>
</organism>
<dbReference type="Gene3D" id="3.40.50.300">
    <property type="entry name" value="P-loop containing nucleotide triphosphate hydrolases"/>
    <property type="match status" value="1"/>
</dbReference>
<dbReference type="PANTHER" id="PTHR19229:SF36">
    <property type="entry name" value="ATP-BINDING CASSETTE SUB-FAMILY A MEMBER 2"/>
    <property type="match status" value="1"/>
</dbReference>
<dbReference type="InterPro" id="IPR003439">
    <property type="entry name" value="ABC_transporter-like_ATP-bd"/>
</dbReference>
<protein>
    <recommendedName>
        <fullName evidence="12">ABC transporter domain-containing protein</fullName>
    </recommendedName>
</protein>
<sequence>MSKQNSIFGQFSHYKALLFRRYTVYRRTIRSLLKSFLGVLIFAAIGAILQGMMINTSESSFEPITYKMFGKSKNNFVFVGQNDTNFAQKIINTIQFQYKNDTGENAITTYYDTIDNMNKEIFDQVSQNNCHLKTPFGIYFKNPTTFPYSFSILHNYSGDDKTGTSTYSNSIMANMLYQEELGSSSSFDVRFMGMNLKFQQMIFSLLGPTIMVFGLLTITSLIVPQPIDDIRGEVRSFMIQCNLKLLPYWLSTLTVDMILWTIFCLITYLIYLMFQIRPVLDNAGNCFYILFFQGPSLILFIYNMSFLFDKSNSASRQIFLISLCILLIPVVVNVFASNPAPLDWIYALIPHISLYQLLGKVLPNTGARARSLSYYWKQSGTFPYYLMQFLDIGIYGLVLFFIEKYRNRLQKKLAQNTFNSYTDFLRELKERHTTSKETRDMEEEVLENRSNFAVKVKRVSRLFINTAGQPVPAVNCVTLGVKEESIFGFLGANGAGKTTLIRMITGSLPCSDGVIEIFGRNIDDISDKTIISICPQFNNHLFFELTTREHFHFYSLLFEMDKNEAEETSARLIEGMELTAIMDKPIKELSGGDARKLAIALSFFGPSKIVLLDEPTANLDPVACKCVHQMILNNKGSKTFMLCTHLLSEAEELCDLISIMVKGNVFTIGTPQFLTKKFGTEYKIDIKMNVDRVDSEDLCNQFFSNELPGATLSMRRLNSRIYSLPANLMKLSDVFSKMQKGLEANNGFSYYTCSTSSLESVFMEIVHKAEQEEMDVLNQYNNPSSKNTQNSLYTSSTKEDMKNGTRMDSGLL</sequence>
<comment type="caution">
    <text evidence="14">The sequence shown here is derived from an EMBL/GenBank/DDBJ whole genome shotgun (WGS) entry which is preliminary data.</text>
</comment>
<feature type="transmembrane region" description="Helical" evidence="11">
    <location>
        <begin position="382"/>
        <end position="402"/>
    </location>
</feature>
<keyword evidence="7" id="KW-0067">ATP-binding</keyword>
<dbReference type="InterPro" id="IPR013525">
    <property type="entry name" value="ABC2_TM"/>
</dbReference>
<feature type="transmembrane region" description="Helical" evidence="11">
    <location>
        <begin position="201"/>
        <end position="224"/>
    </location>
</feature>
<feature type="compositionally biased region" description="Polar residues" evidence="10">
    <location>
        <begin position="779"/>
        <end position="796"/>
    </location>
</feature>
<keyword evidence="4 11" id="KW-0812">Transmembrane</keyword>
<evidence type="ECO:0000256" key="5">
    <source>
        <dbReference type="ARBA" id="ARBA00022737"/>
    </source>
</evidence>
<dbReference type="PANTHER" id="PTHR19229">
    <property type="entry name" value="ATP-BINDING CASSETTE TRANSPORTER SUBFAMILY A ABCA"/>
    <property type="match status" value="1"/>
</dbReference>
<comment type="subcellular location">
    <subcellularLocation>
        <location evidence="1">Membrane</location>
        <topology evidence="1">Multi-pass membrane protein</topology>
    </subcellularLocation>
</comment>
<dbReference type="PROSITE" id="PS00211">
    <property type="entry name" value="ABC_TRANSPORTER_1"/>
    <property type="match status" value="1"/>
</dbReference>
<feature type="transmembrane region" description="Helical" evidence="11">
    <location>
        <begin position="318"/>
        <end position="336"/>
    </location>
</feature>
<dbReference type="Proteomes" id="UP001470230">
    <property type="component" value="Unassembled WGS sequence"/>
</dbReference>
<dbReference type="PROSITE" id="PS50893">
    <property type="entry name" value="ABC_TRANSPORTER_2"/>
    <property type="match status" value="1"/>
</dbReference>
<evidence type="ECO:0000256" key="8">
    <source>
        <dbReference type="ARBA" id="ARBA00022989"/>
    </source>
</evidence>
<reference evidence="14 15" key="1">
    <citation type="submission" date="2024-04" db="EMBL/GenBank/DDBJ databases">
        <title>Tritrichomonas musculus Genome.</title>
        <authorList>
            <person name="Alves-Ferreira E."/>
            <person name="Grigg M."/>
            <person name="Lorenzi H."/>
            <person name="Galac M."/>
        </authorList>
    </citation>
    <scope>NUCLEOTIDE SEQUENCE [LARGE SCALE GENOMIC DNA]</scope>
    <source>
        <strain evidence="14 15">EAF2021</strain>
    </source>
</reference>
<comment type="similarity">
    <text evidence="2">Belongs to the ABC transporter superfamily. ABCA family.</text>
</comment>
<name>A0ABR2GTW6_9EUKA</name>
<evidence type="ECO:0000256" key="10">
    <source>
        <dbReference type="SAM" id="MobiDB-lite"/>
    </source>
</evidence>
<evidence type="ECO:0000313" key="14">
    <source>
        <dbReference type="EMBL" id="KAK8837382.1"/>
    </source>
</evidence>
<keyword evidence="15" id="KW-1185">Reference proteome</keyword>
<dbReference type="InterPro" id="IPR017871">
    <property type="entry name" value="ABC_transporter-like_CS"/>
</dbReference>
<feature type="transmembrane region" description="Helical" evidence="11">
    <location>
        <begin position="36"/>
        <end position="54"/>
    </location>
</feature>
<keyword evidence="6" id="KW-0547">Nucleotide-binding</keyword>
<accession>A0ABR2GTW6</accession>
<evidence type="ECO:0000313" key="15">
    <source>
        <dbReference type="Proteomes" id="UP001470230"/>
    </source>
</evidence>
<dbReference type="SUPFAM" id="SSF52540">
    <property type="entry name" value="P-loop containing nucleoside triphosphate hydrolases"/>
    <property type="match status" value="1"/>
</dbReference>
<gene>
    <name evidence="14" type="ORF">M9Y10_036815</name>
    <name evidence="13" type="ORF">M9Y10_037473</name>
</gene>
<feature type="transmembrane region" description="Helical" evidence="11">
    <location>
        <begin position="245"/>
        <end position="274"/>
    </location>
</feature>
<dbReference type="InterPro" id="IPR027417">
    <property type="entry name" value="P-loop_NTPase"/>
</dbReference>
<evidence type="ECO:0000313" key="13">
    <source>
        <dbReference type="EMBL" id="KAK8833977.1"/>
    </source>
</evidence>
<proteinExistence type="inferred from homology"/>
<evidence type="ECO:0000256" key="3">
    <source>
        <dbReference type="ARBA" id="ARBA00022448"/>
    </source>
</evidence>
<evidence type="ECO:0000256" key="2">
    <source>
        <dbReference type="ARBA" id="ARBA00008869"/>
    </source>
</evidence>
<evidence type="ECO:0000259" key="12">
    <source>
        <dbReference type="PROSITE" id="PS50893"/>
    </source>
</evidence>
<keyword evidence="8 11" id="KW-1133">Transmembrane helix</keyword>
<dbReference type="InterPro" id="IPR026082">
    <property type="entry name" value="ABCA"/>
</dbReference>
<feature type="transmembrane region" description="Helical" evidence="11">
    <location>
        <begin position="286"/>
        <end position="306"/>
    </location>
</feature>
<feature type="region of interest" description="Disordered" evidence="10">
    <location>
        <begin position="779"/>
        <end position="812"/>
    </location>
</feature>
<evidence type="ECO:0000256" key="11">
    <source>
        <dbReference type="SAM" id="Phobius"/>
    </source>
</evidence>
<keyword evidence="5" id="KW-0677">Repeat</keyword>
<dbReference type="EMBL" id="JAPFFF010000562">
    <property type="protein sequence ID" value="KAK8833977.1"/>
    <property type="molecule type" value="Genomic_DNA"/>
</dbReference>